<evidence type="ECO:0000256" key="1">
    <source>
        <dbReference type="SAM" id="MobiDB-lite"/>
    </source>
</evidence>
<evidence type="ECO:0000313" key="2">
    <source>
        <dbReference type="EMBL" id="BAD81553.1"/>
    </source>
</evidence>
<feature type="region of interest" description="Disordered" evidence="1">
    <location>
        <begin position="19"/>
        <end position="84"/>
    </location>
</feature>
<feature type="compositionally biased region" description="Basic residues" evidence="1">
    <location>
        <begin position="52"/>
        <end position="69"/>
    </location>
</feature>
<reference evidence="4" key="2">
    <citation type="journal article" date="2005" name="Nature">
        <title>The map-based sequence of the rice genome.</title>
        <authorList>
            <consortium name="International rice genome sequencing project (IRGSP)"/>
            <person name="Matsumoto T."/>
            <person name="Wu J."/>
            <person name="Kanamori H."/>
            <person name="Katayose Y."/>
            <person name="Fujisawa M."/>
            <person name="Namiki N."/>
            <person name="Mizuno H."/>
            <person name="Yamamoto K."/>
            <person name="Antonio B.A."/>
            <person name="Baba T."/>
            <person name="Sakata K."/>
            <person name="Nagamura Y."/>
            <person name="Aoki H."/>
            <person name="Arikawa K."/>
            <person name="Arita K."/>
            <person name="Bito T."/>
            <person name="Chiden Y."/>
            <person name="Fujitsuka N."/>
            <person name="Fukunaka R."/>
            <person name="Hamada M."/>
            <person name="Harada C."/>
            <person name="Hayashi A."/>
            <person name="Hijishita S."/>
            <person name="Honda M."/>
            <person name="Hosokawa S."/>
            <person name="Ichikawa Y."/>
            <person name="Idonuma A."/>
            <person name="Iijima M."/>
            <person name="Ikeda M."/>
            <person name="Ikeno M."/>
            <person name="Ito K."/>
            <person name="Ito S."/>
            <person name="Ito T."/>
            <person name="Ito Y."/>
            <person name="Ito Y."/>
            <person name="Iwabuchi A."/>
            <person name="Kamiya K."/>
            <person name="Karasawa W."/>
            <person name="Kurita K."/>
            <person name="Katagiri S."/>
            <person name="Kikuta A."/>
            <person name="Kobayashi H."/>
            <person name="Kobayashi N."/>
            <person name="Machita K."/>
            <person name="Maehara T."/>
            <person name="Masukawa M."/>
            <person name="Mizubayashi T."/>
            <person name="Mukai Y."/>
            <person name="Nagasaki H."/>
            <person name="Nagata Y."/>
            <person name="Naito S."/>
            <person name="Nakashima M."/>
            <person name="Nakama Y."/>
            <person name="Nakamichi Y."/>
            <person name="Nakamura M."/>
            <person name="Meguro A."/>
            <person name="Negishi M."/>
            <person name="Ohta I."/>
            <person name="Ohta T."/>
            <person name="Okamoto M."/>
            <person name="Ono N."/>
            <person name="Saji S."/>
            <person name="Sakaguchi M."/>
            <person name="Sakai K."/>
            <person name="Shibata M."/>
            <person name="Shimokawa T."/>
            <person name="Song J."/>
            <person name="Takazaki Y."/>
            <person name="Terasawa K."/>
            <person name="Tsugane M."/>
            <person name="Tsuji K."/>
            <person name="Ueda S."/>
            <person name="Waki K."/>
            <person name="Yamagata H."/>
            <person name="Yamamoto M."/>
            <person name="Yamamoto S."/>
            <person name="Yamane H."/>
            <person name="Yoshiki S."/>
            <person name="Yoshihara R."/>
            <person name="Yukawa K."/>
            <person name="Zhong H."/>
            <person name="Yano M."/>
            <person name="Yuan Q."/>
            <person name="Ouyang S."/>
            <person name="Liu J."/>
            <person name="Jones K.M."/>
            <person name="Gansberger K."/>
            <person name="Moffat K."/>
            <person name="Hill J."/>
            <person name="Bera J."/>
            <person name="Fadrosh D."/>
            <person name="Jin S."/>
            <person name="Johri S."/>
            <person name="Kim M."/>
            <person name="Overton L."/>
            <person name="Reardon M."/>
            <person name="Tsitrin T."/>
            <person name="Vuong H."/>
            <person name="Weaver B."/>
            <person name="Ciecko A."/>
            <person name="Tallon L."/>
            <person name="Jackson J."/>
            <person name="Pai G."/>
            <person name="Aken S.V."/>
            <person name="Utterback T."/>
            <person name="Reidmuller S."/>
            <person name="Feldblyum T."/>
            <person name="Hsiao J."/>
            <person name="Zismann V."/>
            <person name="Iobst S."/>
            <person name="de Vazeille A.R."/>
            <person name="Buell C.R."/>
            <person name="Ying K."/>
            <person name="Li Y."/>
            <person name="Lu T."/>
            <person name="Huang Y."/>
            <person name="Zhao Q."/>
            <person name="Feng Q."/>
            <person name="Zhang L."/>
            <person name="Zhu J."/>
            <person name="Weng Q."/>
            <person name="Mu J."/>
            <person name="Lu Y."/>
            <person name="Fan D."/>
            <person name="Liu Y."/>
            <person name="Guan J."/>
            <person name="Zhang Y."/>
            <person name="Yu S."/>
            <person name="Liu X."/>
            <person name="Zhang Y."/>
            <person name="Hong G."/>
            <person name="Han B."/>
            <person name="Choisne N."/>
            <person name="Demange N."/>
            <person name="Orjeda G."/>
            <person name="Samain S."/>
            <person name="Cattolico L."/>
            <person name="Pelletier E."/>
            <person name="Couloux A."/>
            <person name="Segurens B."/>
            <person name="Wincker P."/>
            <person name="D'Hont A."/>
            <person name="Scarpelli C."/>
            <person name="Weissenbach J."/>
            <person name="Salanoubat M."/>
            <person name="Quetier F."/>
            <person name="Yu Y."/>
            <person name="Kim H.R."/>
            <person name="Rambo T."/>
            <person name="Currie J."/>
            <person name="Collura K."/>
            <person name="Luo M."/>
            <person name="Yang T."/>
            <person name="Ammiraju J.S.S."/>
            <person name="Engler F."/>
            <person name="Soderlund C."/>
            <person name="Wing R.A."/>
            <person name="Palmer L.E."/>
            <person name="de la Bastide M."/>
            <person name="Spiegel L."/>
            <person name="Nascimento L."/>
            <person name="Zutavern T."/>
            <person name="O'Shaughnessy A."/>
            <person name="Dike S."/>
            <person name="Dedhia N."/>
            <person name="Preston R."/>
            <person name="Balija V."/>
            <person name="McCombie W.R."/>
            <person name="Chow T."/>
            <person name="Chen H."/>
            <person name="Chung M."/>
            <person name="Chen C."/>
            <person name="Shaw J."/>
            <person name="Wu H."/>
            <person name="Hsiao K."/>
            <person name="Chao Y."/>
            <person name="Chu M."/>
            <person name="Cheng C."/>
            <person name="Hour A."/>
            <person name="Lee P."/>
            <person name="Lin S."/>
            <person name="Lin Y."/>
            <person name="Liou J."/>
            <person name="Liu S."/>
            <person name="Hsing Y."/>
            <person name="Raghuvanshi S."/>
            <person name="Mohanty A."/>
            <person name="Bharti A.K."/>
            <person name="Gaur A."/>
            <person name="Gupta V."/>
            <person name="Kumar D."/>
            <person name="Ravi V."/>
            <person name="Vij S."/>
            <person name="Kapur A."/>
            <person name="Khurana P."/>
            <person name="Khurana P."/>
            <person name="Khurana J.P."/>
            <person name="Tyagi A.K."/>
            <person name="Gaikwad K."/>
            <person name="Singh A."/>
            <person name="Dalal V."/>
            <person name="Srivastava S."/>
            <person name="Dixit A."/>
            <person name="Pal A.K."/>
            <person name="Ghazi I.A."/>
            <person name="Yadav M."/>
            <person name="Pandit A."/>
            <person name="Bhargava A."/>
            <person name="Sureshbabu K."/>
            <person name="Batra K."/>
            <person name="Sharma T.R."/>
            <person name="Mohapatra T."/>
            <person name="Singh N.K."/>
            <person name="Messing J."/>
            <person name="Nelson A.B."/>
            <person name="Fuks G."/>
            <person name="Kavchok S."/>
            <person name="Keizer G."/>
            <person name="Linton E."/>
            <person name="Llaca V."/>
            <person name="Song R."/>
            <person name="Tanyolac B."/>
            <person name="Young S."/>
            <person name="Ho-Il K."/>
            <person name="Hahn J.H."/>
            <person name="Sangsakoo G."/>
            <person name="Vanavichit A."/>
            <person name="de Mattos Luiz.A.T."/>
            <person name="Zimmer P.D."/>
            <person name="Malone G."/>
            <person name="Dellagostin O."/>
            <person name="de Oliveira A.C."/>
            <person name="Bevan M."/>
            <person name="Bancroft I."/>
            <person name="Minx P."/>
            <person name="Cordum H."/>
            <person name="Wilson R."/>
            <person name="Cheng Z."/>
            <person name="Jin W."/>
            <person name="Jiang J."/>
            <person name="Leong S.A."/>
            <person name="Iwama H."/>
            <person name="Gojobori T."/>
            <person name="Itoh T."/>
            <person name="Niimura Y."/>
            <person name="Fujii Y."/>
            <person name="Habara T."/>
            <person name="Sakai H."/>
            <person name="Sato Y."/>
            <person name="Wilson G."/>
            <person name="Kumar K."/>
            <person name="McCouch S."/>
            <person name="Juretic N."/>
            <person name="Hoen D."/>
            <person name="Wright S."/>
            <person name="Bruskiewich R."/>
            <person name="Bureau T."/>
            <person name="Miyao A."/>
            <person name="Hirochika H."/>
            <person name="Nishikawa T."/>
            <person name="Kadowaki K."/>
            <person name="Sugiura M."/>
            <person name="Burr B."/>
            <person name="Sasaki T."/>
        </authorList>
    </citation>
    <scope>NUCLEOTIDE SEQUENCE [LARGE SCALE GENOMIC DNA]</scope>
    <source>
        <strain evidence="4">cv. Nipponbare</strain>
    </source>
</reference>
<evidence type="ECO:0000313" key="4">
    <source>
        <dbReference type="Proteomes" id="UP000000763"/>
    </source>
</evidence>
<dbReference type="AlphaFoldDB" id="Q5N7F5"/>
<dbReference type="EMBL" id="AP003020">
    <property type="protein sequence ID" value="BAD81553.1"/>
    <property type="molecule type" value="Genomic_DNA"/>
</dbReference>
<reference evidence="3" key="1">
    <citation type="journal article" date="2002" name="Nature">
        <title>The genome sequence and structure of rice chromosome 1.</title>
        <authorList>
            <person name="Sasaki T."/>
            <person name="Matsumoto T."/>
            <person name="Yamamoto K."/>
            <person name="Sakata K."/>
            <person name="Baba T."/>
            <person name="Katayose Y."/>
            <person name="Wu J."/>
            <person name="Niimura Y."/>
            <person name="Cheng Z."/>
            <person name="Nagamura Y."/>
            <person name="Antonio B.A."/>
            <person name="Kanamori H."/>
            <person name="Hosokawa S."/>
            <person name="Masukawa M."/>
            <person name="Arikawa K."/>
            <person name="Chiden Y."/>
            <person name="Hayashi M."/>
            <person name="Okamoto M."/>
            <person name="Ando T."/>
            <person name="Aoki H."/>
            <person name="Arita K."/>
            <person name="Hamada M."/>
            <person name="Harada C."/>
            <person name="Hijishita S."/>
            <person name="Honda M."/>
            <person name="Ichikawa Y."/>
            <person name="Idonuma A."/>
            <person name="Iijima M."/>
            <person name="Ikeda M."/>
            <person name="Ikeno M."/>
            <person name="Itoh S."/>
            <person name="Itoh T."/>
            <person name="Itoh Y."/>
            <person name="Itoh Y."/>
            <person name="Iwabuchi A."/>
            <person name="Kamiya K."/>
            <person name="Karasawa W."/>
            <person name="Katagiri S."/>
            <person name="Kikuta A."/>
            <person name="Kobayashi N."/>
            <person name="Kono I."/>
            <person name="Machita K."/>
            <person name="Maehara T."/>
            <person name="Mizuno H."/>
            <person name="Mizubayashi T."/>
            <person name="Mukai Y."/>
            <person name="Nagasaki H."/>
            <person name="Nakashima M."/>
            <person name="Nakama Y."/>
            <person name="Nakamichi Y."/>
            <person name="Nakamura M."/>
            <person name="Namiki N."/>
            <person name="Negishi M."/>
            <person name="Ohta I."/>
            <person name="Ono N."/>
            <person name="Saji S."/>
            <person name="Sakai K."/>
            <person name="Shibata M."/>
            <person name="Shimokawa T."/>
            <person name="Shomura A."/>
            <person name="Song J."/>
            <person name="Takazaki Y."/>
            <person name="Terasawa K."/>
            <person name="Tsuji K."/>
            <person name="Waki K."/>
            <person name="Yamagata H."/>
            <person name="Yamane H."/>
            <person name="Yoshiki S."/>
            <person name="Yoshihara R."/>
            <person name="Yukawa K."/>
            <person name="Zhong H."/>
            <person name="Iwama H."/>
            <person name="Endo T."/>
            <person name="Ito H."/>
            <person name="Hahn J.H."/>
            <person name="Kim H.I."/>
            <person name="Eun M.Y."/>
            <person name="Yano M."/>
            <person name="Jiang J."/>
            <person name="Gojobori T."/>
        </authorList>
    </citation>
    <scope>NUCLEOTIDE SEQUENCE</scope>
</reference>
<sequence>MLGHKPSSSPDIYLIKRTLKLPVTRPPRSKQPPPTAPAPVPLLPLHPASSKMKTKAKAKKPKRKGRHVHCGSMETPQWREGPMGRDIEGRRVAEADIWALFVIDL</sequence>
<accession>Q5N7F5</accession>
<dbReference type="Proteomes" id="UP000817658">
    <property type="component" value="Chromosome 1"/>
</dbReference>
<protein>
    <submittedName>
        <fullName evidence="3">Uncharacterized protein</fullName>
    </submittedName>
</protein>
<evidence type="ECO:0000313" key="3">
    <source>
        <dbReference type="EMBL" id="BAD82612.1"/>
    </source>
</evidence>
<dbReference type="EMBL" id="AP003631">
    <property type="protein sequence ID" value="BAD82612.1"/>
    <property type="molecule type" value="Genomic_DNA"/>
</dbReference>
<feature type="compositionally biased region" description="Pro residues" evidence="1">
    <location>
        <begin position="29"/>
        <end position="44"/>
    </location>
</feature>
<name>Q5N7F5_ORYSJ</name>
<organism evidence="3">
    <name type="scientific">Oryza sativa subsp. japonica</name>
    <name type="common">Rice</name>
    <dbReference type="NCBI Taxonomy" id="39947"/>
    <lineage>
        <taxon>Eukaryota</taxon>
        <taxon>Viridiplantae</taxon>
        <taxon>Streptophyta</taxon>
        <taxon>Embryophyta</taxon>
        <taxon>Tracheophyta</taxon>
        <taxon>Spermatophyta</taxon>
        <taxon>Magnoliopsida</taxon>
        <taxon>Liliopsida</taxon>
        <taxon>Poales</taxon>
        <taxon>Poaceae</taxon>
        <taxon>BOP clade</taxon>
        <taxon>Oryzoideae</taxon>
        <taxon>Oryzeae</taxon>
        <taxon>Oryzinae</taxon>
        <taxon>Oryza</taxon>
        <taxon>Oryza sativa</taxon>
    </lineage>
</organism>
<dbReference type="Proteomes" id="UP000000763">
    <property type="component" value="Chromosome 1"/>
</dbReference>
<proteinExistence type="predicted"/>
<gene>
    <name evidence="2" type="ORF">P0498A12.6</name>
    <name evidence="3" type="ORF">P0581F09.27</name>
</gene>
<reference evidence="4" key="3">
    <citation type="journal article" date="2008" name="Nucleic Acids Res.">
        <title>The rice annotation project database (RAP-DB): 2008 update.</title>
        <authorList>
            <consortium name="The rice annotation project (RAP)"/>
        </authorList>
    </citation>
    <scope>GENOME REANNOTATION</scope>
    <source>
        <strain evidence="4">cv. Nipponbare</strain>
    </source>
</reference>